<evidence type="ECO:0000256" key="1">
    <source>
        <dbReference type="SAM" id="MobiDB-lite"/>
    </source>
</evidence>
<feature type="compositionally biased region" description="Basic residues" evidence="1">
    <location>
        <begin position="1"/>
        <end position="15"/>
    </location>
</feature>
<accession>A0A165EX76</accession>
<evidence type="ECO:0000313" key="3">
    <source>
        <dbReference type="EMBL" id="KZT55706.1"/>
    </source>
</evidence>
<sequence>MPNGKKIKWPFHLKKPNTAEPDVEAGGTPLLPIPASSLPEARTVPARVFRISHHRLQQESNDDGEAEEGVGILRAFGEMAELDDIGGEVEDADDEDDDDEDKPEEDAEEDAKRAARRKLKGKAKAVAHDELGGPSHQRGYYEVRDEDNVGTTSGDGANAASTPYELAPSAMNLADRGSQDQGGSIRMALTGKKEQDWDLLRNMMRFEVLPAYTEEARPGAPAIRLDPDDDHLSWDEEQGPGKEPIHRIIRAAGDEVDSEEEDTLLQHTTPFQFHKASDMVKKIENKRQGEVGLIEGEATAVDQLTNFEQGGLAGRQDMGEWVQSWKRRPKWVKGYCVACCCTPMYRTDCGRVTVAVLGWIWRGFRALERFVRKHPGITLLLLGLIVLLIVLGPHRVVQIVKAVANWRTDMPK</sequence>
<name>A0A165EX76_9BASI</name>
<dbReference type="AlphaFoldDB" id="A0A165EX76"/>
<feature type="compositionally biased region" description="Acidic residues" evidence="1">
    <location>
        <begin position="80"/>
        <end position="109"/>
    </location>
</feature>
<dbReference type="EMBL" id="KV423990">
    <property type="protein sequence ID" value="KZT55706.1"/>
    <property type="molecule type" value="Genomic_DNA"/>
</dbReference>
<feature type="transmembrane region" description="Helical" evidence="2">
    <location>
        <begin position="377"/>
        <end position="397"/>
    </location>
</feature>
<reference evidence="3 4" key="1">
    <citation type="journal article" date="2016" name="Mol. Biol. Evol.">
        <title>Comparative Genomics of Early-Diverging Mushroom-Forming Fungi Provides Insights into the Origins of Lignocellulose Decay Capabilities.</title>
        <authorList>
            <person name="Nagy L.G."/>
            <person name="Riley R."/>
            <person name="Tritt A."/>
            <person name="Adam C."/>
            <person name="Daum C."/>
            <person name="Floudas D."/>
            <person name="Sun H."/>
            <person name="Yadav J.S."/>
            <person name="Pangilinan J."/>
            <person name="Larsson K.H."/>
            <person name="Matsuura K."/>
            <person name="Barry K."/>
            <person name="Labutti K."/>
            <person name="Kuo R."/>
            <person name="Ohm R.A."/>
            <person name="Bhattacharya S.S."/>
            <person name="Shirouzu T."/>
            <person name="Yoshinaga Y."/>
            <person name="Martin F.M."/>
            <person name="Grigoriev I.V."/>
            <person name="Hibbett D.S."/>
        </authorList>
    </citation>
    <scope>NUCLEOTIDE SEQUENCE [LARGE SCALE GENOMIC DNA]</scope>
    <source>
        <strain evidence="3 4">HHB12733</strain>
    </source>
</reference>
<feature type="region of interest" description="Disordered" evidence="1">
    <location>
        <begin position="76"/>
        <end position="141"/>
    </location>
</feature>
<evidence type="ECO:0000256" key="2">
    <source>
        <dbReference type="SAM" id="Phobius"/>
    </source>
</evidence>
<feature type="compositionally biased region" description="Basic residues" evidence="1">
    <location>
        <begin position="114"/>
        <end position="125"/>
    </location>
</feature>
<keyword evidence="2" id="KW-0472">Membrane</keyword>
<gene>
    <name evidence="3" type="ORF">CALCODRAFT_484577</name>
</gene>
<keyword evidence="2" id="KW-0812">Transmembrane</keyword>
<proteinExistence type="predicted"/>
<organism evidence="3 4">
    <name type="scientific">Calocera cornea HHB12733</name>
    <dbReference type="NCBI Taxonomy" id="1353952"/>
    <lineage>
        <taxon>Eukaryota</taxon>
        <taxon>Fungi</taxon>
        <taxon>Dikarya</taxon>
        <taxon>Basidiomycota</taxon>
        <taxon>Agaricomycotina</taxon>
        <taxon>Dacrymycetes</taxon>
        <taxon>Dacrymycetales</taxon>
        <taxon>Dacrymycetaceae</taxon>
        <taxon>Calocera</taxon>
    </lineage>
</organism>
<dbReference type="InParanoid" id="A0A165EX76"/>
<feature type="region of interest" description="Disordered" evidence="1">
    <location>
        <begin position="1"/>
        <end position="38"/>
    </location>
</feature>
<dbReference type="Proteomes" id="UP000076842">
    <property type="component" value="Unassembled WGS sequence"/>
</dbReference>
<keyword evidence="2" id="KW-1133">Transmembrane helix</keyword>
<evidence type="ECO:0000313" key="4">
    <source>
        <dbReference type="Proteomes" id="UP000076842"/>
    </source>
</evidence>
<keyword evidence="4" id="KW-1185">Reference proteome</keyword>
<protein>
    <submittedName>
        <fullName evidence="3">Uncharacterized protein</fullName>
    </submittedName>
</protein>